<dbReference type="NCBIfam" id="TIGR02532">
    <property type="entry name" value="IV_pilin_GFxxxE"/>
    <property type="match status" value="1"/>
</dbReference>
<accession>A0A2S7U2R9</accession>
<dbReference type="Gene3D" id="3.30.700.10">
    <property type="entry name" value="Glycoprotein, Type 4 Pilin"/>
    <property type="match status" value="1"/>
</dbReference>
<feature type="transmembrane region" description="Helical" evidence="1">
    <location>
        <begin position="21"/>
        <end position="39"/>
    </location>
</feature>
<evidence type="ECO:0000256" key="1">
    <source>
        <dbReference type="SAM" id="Phobius"/>
    </source>
</evidence>
<dbReference type="SUPFAM" id="SSF54523">
    <property type="entry name" value="Pili subunits"/>
    <property type="match status" value="1"/>
</dbReference>
<dbReference type="InterPro" id="IPR012902">
    <property type="entry name" value="N_methyl_site"/>
</dbReference>
<comment type="caution">
    <text evidence="2">The sequence shown here is derived from an EMBL/GenBank/DDBJ whole genome shotgun (WGS) entry which is preliminary data.</text>
</comment>
<dbReference type="InterPro" id="IPR045584">
    <property type="entry name" value="Pilin-like"/>
</dbReference>
<keyword evidence="3" id="KW-1185">Reference proteome</keyword>
<reference evidence="2 3" key="1">
    <citation type="submission" date="2016-12" db="EMBL/GenBank/DDBJ databases">
        <title>Study of bacterial adaptation to deep sea.</title>
        <authorList>
            <person name="Song J."/>
            <person name="Yoshizawa S."/>
            <person name="Kogure K."/>
        </authorList>
    </citation>
    <scope>NUCLEOTIDE SEQUENCE [LARGE SCALE GENOMIC DNA]</scope>
    <source>
        <strain evidence="2 3">SAORIC-165</strain>
    </source>
</reference>
<evidence type="ECO:0000313" key="2">
    <source>
        <dbReference type="EMBL" id="PQJ28910.1"/>
    </source>
</evidence>
<keyword evidence="1" id="KW-1133">Transmembrane helix</keyword>
<evidence type="ECO:0000313" key="3">
    <source>
        <dbReference type="Proteomes" id="UP000239907"/>
    </source>
</evidence>
<keyword evidence="1" id="KW-0812">Transmembrane</keyword>
<proteinExistence type="predicted"/>
<evidence type="ECO:0008006" key="4">
    <source>
        <dbReference type="Google" id="ProtNLM"/>
    </source>
</evidence>
<dbReference type="OrthoDB" id="192236at2"/>
<name>A0A2S7U2R9_9BACT</name>
<dbReference type="EMBL" id="MQWA01000001">
    <property type="protein sequence ID" value="PQJ28910.1"/>
    <property type="molecule type" value="Genomic_DNA"/>
</dbReference>
<dbReference type="Pfam" id="PF07963">
    <property type="entry name" value="N_methyl"/>
    <property type="match status" value="1"/>
</dbReference>
<organism evidence="2 3">
    <name type="scientific">Rubritalea profundi</name>
    <dbReference type="NCBI Taxonomy" id="1658618"/>
    <lineage>
        <taxon>Bacteria</taxon>
        <taxon>Pseudomonadati</taxon>
        <taxon>Verrucomicrobiota</taxon>
        <taxon>Verrucomicrobiia</taxon>
        <taxon>Verrucomicrobiales</taxon>
        <taxon>Rubritaleaceae</taxon>
        <taxon>Rubritalea</taxon>
    </lineage>
</organism>
<keyword evidence="1" id="KW-0472">Membrane</keyword>
<sequence>MKNRFNSHTSPSRKAFTLIEMLVVVVIISTLLGIGAQVMKNTTTAQGTDTAASKAESLFAEARSLAKTSGSSTRVVIYKSGGTGENRSKHLRYMGIVGQQQDADGFYLKDGDGNPEFKDQLKARGVQLPPKVFFNANLSGGTDLATMDVKIPGFDLPQECYYYEFNDAGFLFVDPPHPANDPDPVGVFVVQSGKLYPTDDTPKEAKNGSLDVGGFAIWKRGNTTLFRAPSQIPDLSNSEDPKF</sequence>
<gene>
    <name evidence="2" type="ORF">BSZ32_10700</name>
</gene>
<dbReference type="AlphaFoldDB" id="A0A2S7U2R9"/>
<dbReference type="Proteomes" id="UP000239907">
    <property type="component" value="Unassembled WGS sequence"/>
</dbReference>
<protein>
    <recommendedName>
        <fullName evidence="4">Prepilin-type N-terminal cleavage/methylation domain-containing protein</fullName>
    </recommendedName>
</protein>
<dbReference type="RefSeq" id="WP_105043401.1">
    <property type="nucleotide sequence ID" value="NZ_MQWA01000001.1"/>
</dbReference>